<gene>
    <name evidence="3" type="ordered locus">Terro_4131</name>
</gene>
<name>I3ZM70_TERRK</name>
<evidence type="ECO:0000256" key="2">
    <source>
        <dbReference type="ARBA" id="ARBA00022649"/>
    </source>
</evidence>
<dbReference type="OrthoDB" id="9798046at2"/>
<reference evidence="3 4" key="1">
    <citation type="submission" date="2012-06" db="EMBL/GenBank/DDBJ databases">
        <title>Complete genome of Terriglobus roseus DSM 18391.</title>
        <authorList>
            <consortium name="US DOE Joint Genome Institute (JGI-PGF)"/>
            <person name="Lucas S."/>
            <person name="Copeland A."/>
            <person name="Lapidus A."/>
            <person name="Glavina del Rio T."/>
            <person name="Dalin E."/>
            <person name="Tice H."/>
            <person name="Bruce D."/>
            <person name="Goodwin L."/>
            <person name="Pitluck S."/>
            <person name="Peters L."/>
            <person name="Mikhailova N."/>
            <person name="Munk A.C.C."/>
            <person name="Kyrpides N."/>
            <person name="Mavromatis K."/>
            <person name="Ivanova N."/>
            <person name="Brettin T."/>
            <person name="Detter J.C."/>
            <person name="Han C."/>
            <person name="Larimer F."/>
            <person name="Land M."/>
            <person name="Hauser L."/>
            <person name="Markowitz V."/>
            <person name="Cheng J.-F."/>
            <person name="Hugenholtz P."/>
            <person name="Woyke T."/>
            <person name="Wu D."/>
            <person name="Brambilla E."/>
            <person name="Klenk H.-P."/>
            <person name="Eisen J.A."/>
        </authorList>
    </citation>
    <scope>NUCLEOTIDE SEQUENCE [LARGE SCALE GENOMIC DNA]</scope>
    <source>
        <strain evidence="4">DSM 18391 / NRRL B-41598 / KBS 63</strain>
    </source>
</reference>
<dbReference type="AlphaFoldDB" id="I3ZM70"/>
<proteinExistence type="inferred from homology"/>
<dbReference type="InterPro" id="IPR051803">
    <property type="entry name" value="TA_system_RelE-like_toxin"/>
</dbReference>
<evidence type="ECO:0000313" key="4">
    <source>
        <dbReference type="Proteomes" id="UP000006056"/>
    </source>
</evidence>
<dbReference type="PANTHER" id="PTHR33755:SF6">
    <property type="entry name" value="PLASMID STABILIZATION SYSTEM PROTEIN"/>
    <property type="match status" value="1"/>
</dbReference>
<dbReference type="Pfam" id="PF05016">
    <property type="entry name" value="ParE_toxin"/>
    <property type="match status" value="1"/>
</dbReference>
<dbReference type="Gene3D" id="3.30.2310.20">
    <property type="entry name" value="RelE-like"/>
    <property type="match status" value="1"/>
</dbReference>
<dbReference type="InterPro" id="IPR035093">
    <property type="entry name" value="RelE/ParE_toxin_dom_sf"/>
</dbReference>
<evidence type="ECO:0000313" key="3">
    <source>
        <dbReference type="EMBL" id="AFL90338.1"/>
    </source>
</evidence>
<comment type="similarity">
    <text evidence="1">Belongs to the RelE toxin family.</text>
</comment>
<dbReference type="PANTHER" id="PTHR33755">
    <property type="entry name" value="TOXIN PARE1-RELATED"/>
    <property type="match status" value="1"/>
</dbReference>
<sequence length="94" mass="10602">MNVRLSIAAERDLDRIWHSIAQSSERSADSVEDRIFAAIYRLAIHPRLGKPAGLEEARQFAATGTQYVLIYEVLPDCVLILRVMHGAQDWPGRV</sequence>
<dbReference type="RefSeq" id="WP_014787598.1">
    <property type="nucleotide sequence ID" value="NC_018014.1"/>
</dbReference>
<dbReference type="EMBL" id="CP003379">
    <property type="protein sequence ID" value="AFL90338.1"/>
    <property type="molecule type" value="Genomic_DNA"/>
</dbReference>
<keyword evidence="2" id="KW-1277">Toxin-antitoxin system</keyword>
<dbReference type="InterPro" id="IPR007712">
    <property type="entry name" value="RelE/ParE_toxin"/>
</dbReference>
<dbReference type="STRING" id="926566.Terro_4131"/>
<dbReference type="Proteomes" id="UP000006056">
    <property type="component" value="Chromosome"/>
</dbReference>
<organism evidence="3 4">
    <name type="scientific">Terriglobus roseus (strain DSM 18391 / NRRL B-41598 / KBS 63)</name>
    <dbReference type="NCBI Taxonomy" id="926566"/>
    <lineage>
        <taxon>Bacteria</taxon>
        <taxon>Pseudomonadati</taxon>
        <taxon>Acidobacteriota</taxon>
        <taxon>Terriglobia</taxon>
        <taxon>Terriglobales</taxon>
        <taxon>Acidobacteriaceae</taxon>
        <taxon>Terriglobus</taxon>
    </lineage>
</organism>
<dbReference type="eggNOG" id="COG3668">
    <property type="taxonomic scope" value="Bacteria"/>
</dbReference>
<evidence type="ECO:0000256" key="1">
    <source>
        <dbReference type="ARBA" id="ARBA00006226"/>
    </source>
</evidence>
<dbReference type="HOGENOM" id="CLU_147162_11_2_0"/>
<accession>I3ZM70</accession>
<protein>
    <submittedName>
        <fullName evidence="3">Plasmid stabilization system protein</fullName>
    </submittedName>
</protein>
<dbReference type="KEGG" id="trs:Terro_4131"/>
<keyword evidence="4" id="KW-1185">Reference proteome</keyword>